<dbReference type="InterPro" id="IPR000477">
    <property type="entry name" value="RT_dom"/>
</dbReference>
<evidence type="ECO:0000259" key="1">
    <source>
        <dbReference type="Pfam" id="PF00078"/>
    </source>
</evidence>
<dbReference type="OrthoDB" id="1738562at2759"/>
<accession>A0A6J1DAJ9</accession>
<dbReference type="SUPFAM" id="SSF56672">
    <property type="entry name" value="DNA/RNA polymerases"/>
    <property type="match status" value="1"/>
</dbReference>
<evidence type="ECO:0000313" key="3">
    <source>
        <dbReference type="RefSeq" id="XP_022150853.1"/>
    </source>
</evidence>
<dbReference type="InterPro" id="IPR043128">
    <property type="entry name" value="Rev_trsase/Diguanyl_cyclase"/>
</dbReference>
<gene>
    <name evidence="3" type="primary">LOC111018898</name>
</gene>
<dbReference type="PANTHER" id="PTHR33067">
    <property type="entry name" value="RNA-DIRECTED DNA POLYMERASE-RELATED"/>
    <property type="match status" value="1"/>
</dbReference>
<dbReference type="AlphaFoldDB" id="A0A6J1DAJ9"/>
<protein>
    <submittedName>
        <fullName evidence="3">Uncharacterized protein LOC111018898</fullName>
    </submittedName>
</protein>
<reference evidence="3" key="1">
    <citation type="submission" date="2025-08" db="UniProtKB">
        <authorList>
            <consortium name="RefSeq"/>
        </authorList>
    </citation>
    <scope>IDENTIFICATION</scope>
    <source>
        <strain evidence="3">OHB3-1</strain>
    </source>
</reference>
<dbReference type="CDD" id="cd01647">
    <property type="entry name" value="RT_LTR"/>
    <property type="match status" value="1"/>
</dbReference>
<dbReference type="InterPro" id="IPR043502">
    <property type="entry name" value="DNA/RNA_pol_sf"/>
</dbReference>
<dbReference type="Proteomes" id="UP000504603">
    <property type="component" value="Unplaced"/>
</dbReference>
<keyword evidence="2" id="KW-1185">Reference proteome</keyword>
<dbReference type="KEGG" id="mcha:111018898"/>
<organism evidence="2 3">
    <name type="scientific">Momordica charantia</name>
    <name type="common">Bitter gourd</name>
    <name type="synonym">Balsam pear</name>
    <dbReference type="NCBI Taxonomy" id="3673"/>
    <lineage>
        <taxon>Eukaryota</taxon>
        <taxon>Viridiplantae</taxon>
        <taxon>Streptophyta</taxon>
        <taxon>Embryophyta</taxon>
        <taxon>Tracheophyta</taxon>
        <taxon>Spermatophyta</taxon>
        <taxon>Magnoliopsida</taxon>
        <taxon>eudicotyledons</taxon>
        <taxon>Gunneridae</taxon>
        <taxon>Pentapetalae</taxon>
        <taxon>rosids</taxon>
        <taxon>fabids</taxon>
        <taxon>Cucurbitales</taxon>
        <taxon>Cucurbitaceae</taxon>
        <taxon>Momordiceae</taxon>
        <taxon>Momordica</taxon>
    </lineage>
</organism>
<evidence type="ECO:0000313" key="2">
    <source>
        <dbReference type="Proteomes" id="UP000504603"/>
    </source>
</evidence>
<dbReference type="PANTHER" id="PTHR33067:SF39">
    <property type="entry name" value="TRANSCRIPTION FACTOR INTERACTOR AND REGULATOR CCHC(ZN) FAMILY"/>
    <property type="match status" value="1"/>
</dbReference>
<feature type="domain" description="Reverse transcriptase" evidence="1">
    <location>
        <begin position="305"/>
        <end position="390"/>
    </location>
</feature>
<dbReference type="Gene3D" id="3.30.70.270">
    <property type="match status" value="1"/>
</dbReference>
<dbReference type="GeneID" id="111018898"/>
<dbReference type="RefSeq" id="XP_022150853.1">
    <property type="nucleotide sequence ID" value="XM_022295161.1"/>
</dbReference>
<dbReference type="Pfam" id="PF00078">
    <property type="entry name" value="RVT_1"/>
    <property type="match status" value="1"/>
</dbReference>
<sequence length="393" mass="44377">MLQKKNQEGQFKRFLEVLKQIHINIPLVEALEQMSTYVKFLKDVLTKKHSLGELETVCLTKECSTILTSKILEKVKDPRSFTIPVSIGGHKIGQALCDLGASINLMPLSVYKRLGMGGVRPTTVTLQLSDRSIANPEGKIKVVMVQVDKFIFPADFIVLDFDADEDLPIILGRPFLATGRALVDVVHGLASIRRSCTGIIQCRDNTGAAKRDLARSWSRVHESLDLEDIGRKQLKPSIEEPPELELKVLLKHLKYAYLGASNTLPIIIVADLTTEKENELLAVLREHRKTIGWTIADIEGNKPQLLWRIYIDYKTLNKATRKDPFPLPFIDKMLDRLFGQEYYCFLDGYSGYNQITIAPQDQQKTTFTCPYGTFAFRRMPFGLCNALVTFSDA</sequence>
<proteinExistence type="predicted"/>
<dbReference type="Gene3D" id="2.40.70.10">
    <property type="entry name" value="Acid Proteases"/>
    <property type="match status" value="1"/>
</dbReference>
<dbReference type="InterPro" id="IPR021109">
    <property type="entry name" value="Peptidase_aspartic_dom_sf"/>
</dbReference>
<name>A0A6J1DAJ9_MOMCH</name>
<dbReference type="CDD" id="cd00303">
    <property type="entry name" value="retropepsin_like"/>
    <property type="match status" value="1"/>
</dbReference>
<dbReference type="Gene3D" id="3.10.10.10">
    <property type="entry name" value="HIV Type 1 Reverse Transcriptase, subunit A, domain 1"/>
    <property type="match status" value="1"/>
</dbReference>